<dbReference type="InterPro" id="IPR003137">
    <property type="entry name" value="PA_domain"/>
</dbReference>
<accession>A0A1Z3N9K9</accession>
<comment type="similarity">
    <text evidence="1 9 10">Belongs to the peptidase S8 family.</text>
</comment>
<evidence type="ECO:0000256" key="10">
    <source>
        <dbReference type="RuleBase" id="RU003355"/>
    </source>
</evidence>
<proteinExistence type="inferred from homology"/>
<dbReference type="Gene3D" id="3.50.30.30">
    <property type="match status" value="1"/>
</dbReference>
<evidence type="ECO:0000256" key="8">
    <source>
        <dbReference type="PIRSR" id="PIRSR615500-1"/>
    </source>
</evidence>
<evidence type="ECO:0000256" key="1">
    <source>
        <dbReference type="ARBA" id="ARBA00011073"/>
    </source>
</evidence>
<dbReference type="InterPro" id="IPR036852">
    <property type="entry name" value="Peptidase_S8/S53_dom_sf"/>
</dbReference>
<dbReference type="InterPro" id="IPR046450">
    <property type="entry name" value="PA_dom_sf"/>
</dbReference>
<dbReference type="Pfam" id="PF00082">
    <property type="entry name" value="Peptidase_S8"/>
    <property type="match status" value="1"/>
</dbReference>
<feature type="domain" description="PA" evidence="13">
    <location>
        <begin position="432"/>
        <end position="512"/>
    </location>
</feature>
<keyword evidence="2" id="KW-0134">Cell wall</keyword>
<dbReference type="CDD" id="cd07474">
    <property type="entry name" value="Peptidases_S8_subtilisin_Vpr-like"/>
    <property type="match status" value="1"/>
</dbReference>
<sequence>MRTFKTNTPPRFFSSLLISALLFTACSPTAQAPKGPIFNSDFLEGLYSNRPTVEDPYIFIVKLSNPALLETAQRKDGKLVIDKKLLAAIQAEQEATIEELKKISADIKVLIRYKLVLNGFAVWAPANVYEKIKSVPNITLSEKAGSFARPMEEDDINLKGLVGKNTSVNFIGSEAAYAQNIRGQGMRVGVIDTGVDYTHKMLGGEGTEEAYKAVNPNEAHPSFPNKKVVGGIDIVGSEYNSGHTNPLKRIPVPDANPLDEATHGTHVAGTVAGIGDGINTYSGVAPDADLYAIKVFGAKGSTSDEVVIAALEYAADPTGDLTFQKQLDVVNLSLGSGYGNPHIMYNHAIKNLVRGGTVVVAAAGNNGDLPYIVGAPSVSDDAISVANSIDNMNQNVLFPAAEFTVGGEALIVEATEGAISKPLAEIPSLKEELVYIGTAAKPLDEATKARLQGKIALIDRGEVNFSVKIQVAQESGAIGVVVANNAEGAAIVMGGEGKFDIPAIMIDLASAKKVKAAMAQSPVVVDLKTTAQIEKPWMADTISPSSSRGPRSEDGIIKPEISAPGTNIISAASRAGDKGANMTGTSMASPHIAGVMALLKQKYNTLSPAELKSVLLAHGKVINAADKKVYSVSRQGAGRVQVAESLNAKIVTVPAAISFGITDVEKQKTLAKEITVKNISDEAVTLSAQWTGSEALQITAPTVTLAAGESKTILVKAKINGSLMANQTDELDGYLSLKSQDKTLAQLPALAVTRKISKISATSLVVHSSSKTDSAGSLAEVVLKNDSVNPGEAYLFNLLGADGRKKSPKQDLVHNRNCDLQSAGYRVIESDKGRVLQVALKLYEGMTTWQRCEVNVQLDSNGDGLADQELAGLPASDLPGMTGDDFVSLLLDGNAARDMRRQYEKDFAADPSKAKEDYSGAVLDMRGMGVFDNSTLAIIEADISLLSFAETGEISLKVSTTHGDNGAIEYDDYLGEHSSQWEKVSVNTNAQAYTQIPEIIELDSQSSTTVNLIKGYGAGDLILYAPQNRSVRDVLLEDNQSQLIPATFSDEN</sequence>
<dbReference type="PANTHER" id="PTHR43806">
    <property type="entry name" value="PEPTIDASE S8"/>
    <property type="match status" value="1"/>
</dbReference>
<dbReference type="PRINTS" id="PR00723">
    <property type="entry name" value="SUBTILISIN"/>
</dbReference>
<evidence type="ECO:0000256" key="11">
    <source>
        <dbReference type="SAM" id="SignalP"/>
    </source>
</evidence>
<dbReference type="InterPro" id="IPR034213">
    <property type="entry name" value="S8_Vpr-like"/>
</dbReference>
<keyword evidence="7 9" id="KW-0720">Serine protease</keyword>
<protein>
    <submittedName>
        <fullName evidence="14">Serine protease</fullName>
    </submittedName>
</protein>
<dbReference type="InterPro" id="IPR015500">
    <property type="entry name" value="Peptidase_S8_subtilisin-rel"/>
</dbReference>
<dbReference type="InterPro" id="IPR050131">
    <property type="entry name" value="Peptidase_S8_subtilisin-like"/>
</dbReference>
<dbReference type="PROSITE" id="PS51257">
    <property type="entry name" value="PROKAR_LIPOPROTEIN"/>
    <property type="match status" value="1"/>
</dbReference>
<keyword evidence="4 9" id="KW-0645">Protease</keyword>
<dbReference type="SUPFAM" id="SSF52743">
    <property type="entry name" value="Subtilisin-like"/>
    <property type="match status" value="1"/>
</dbReference>
<feature type="signal peptide" evidence="11">
    <location>
        <begin position="1"/>
        <end position="32"/>
    </location>
</feature>
<feature type="active site" description="Charge relay system" evidence="8 9">
    <location>
        <position position="192"/>
    </location>
</feature>
<evidence type="ECO:0000256" key="3">
    <source>
        <dbReference type="ARBA" id="ARBA00022525"/>
    </source>
</evidence>
<dbReference type="PROSITE" id="PS00137">
    <property type="entry name" value="SUBTILASE_HIS"/>
    <property type="match status" value="1"/>
</dbReference>
<dbReference type="PANTHER" id="PTHR43806:SF11">
    <property type="entry name" value="CEREVISIN-RELATED"/>
    <property type="match status" value="1"/>
</dbReference>
<dbReference type="SUPFAM" id="SSF52025">
    <property type="entry name" value="PA domain"/>
    <property type="match status" value="1"/>
</dbReference>
<keyword evidence="3" id="KW-0964">Secreted</keyword>
<dbReference type="AlphaFoldDB" id="A0A1Z3N9K9"/>
<dbReference type="OrthoDB" id="5287364at2"/>
<organism evidence="14 15">
    <name type="scientific">Bdellovibrio bacteriovorus</name>
    <dbReference type="NCBI Taxonomy" id="959"/>
    <lineage>
        <taxon>Bacteria</taxon>
        <taxon>Pseudomonadati</taxon>
        <taxon>Bdellovibrionota</taxon>
        <taxon>Bdellovibrionia</taxon>
        <taxon>Bdellovibrionales</taxon>
        <taxon>Pseudobdellovibrionaceae</taxon>
        <taxon>Bdellovibrio</taxon>
    </lineage>
</organism>
<evidence type="ECO:0000256" key="5">
    <source>
        <dbReference type="ARBA" id="ARBA00022729"/>
    </source>
</evidence>
<feature type="domain" description="Peptidase S8/S53" evidence="12">
    <location>
        <begin position="183"/>
        <end position="617"/>
    </location>
</feature>
<dbReference type="InterPro" id="IPR022398">
    <property type="entry name" value="Peptidase_S8_His-AS"/>
</dbReference>
<gene>
    <name evidence="14" type="ORF">B9G79_11550</name>
</gene>
<evidence type="ECO:0000256" key="4">
    <source>
        <dbReference type="ARBA" id="ARBA00022670"/>
    </source>
</evidence>
<evidence type="ECO:0000313" key="15">
    <source>
        <dbReference type="Proteomes" id="UP000197003"/>
    </source>
</evidence>
<evidence type="ECO:0000256" key="9">
    <source>
        <dbReference type="PROSITE-ProRule" id="PRU01240"/>
    </source>
</evidence>
<feature type="active site" description="Charge relay system" evidence="8 9">
    <location>
        <position position="263"/>
    </location>
</feature>
<keyword evidence="5 11" id="KW-0732">Signal</keyword>
<evidence type="ECO:0000256" key="2">
    <source>
        <dbReference type="ARBA" id="ARBA00022512"/>
    </source>
</evidence>
<keyword evidence="6 9" id="KW-0378">Hydrolase</keyword>
<evidence type="ECO:0000256" key="7">
    <source>
        <dbReference type="ARBA" id="ARBA00022825"/>
    </source>
</evidence>
<dbReference type="InterPro" id="IPR013783">
    <property type="entry name" value="Ig-like_fold"/>
</dbReference>
<evidence type="ECO:0000259" key="12">
    <source>
        <dbReference type="Pfam" id="PF00082"/>
    </source>
</evidence>
<dbReference type="GO" id="GO:0004252">
    <property type="term" value="F:serine-type endopeptidase activity"/>
    <property type="evidence" value="ECO:0007669"/>
    <property type="project" value="UniProtKB-UniRule"/>
</dbReference>
<dbReference type="InterPro" id="IPR023827">
    <property type="entry name" value="Peptidase_S8_Asp-AS"/>
</dbReference>
<dbReference type="InterPro" id="IPR023828">
    <property type="entry name" value="Peptidase_S8_Ser-AS"/>
</dbReference>
<dbReference type="InterPro" id="IPR000209">
    <property type="entry name" value="Peptidase_S8/S53_dom"/>
</dbReference>
<dbReference type="EMBL" id="CP020946">
    <property type="protein sequence ID" value="ASD64154.1"/>
    <property type="molecule type" value="Genomic_DNA"/>
</dbReference>
<dbReference type="CDD" id="cd04818">
    <property type="entry name" value="PA_subtilisin_1"/>
    <property type="match status" value="1"/>
</dbReference>
<dbReference type="Gene3D" id="3.40.50.200">
    <property type="entry name" value="Peptidase S8/S53 domain"/>
    <property type="match status" value="1"/>
</dbReference>
<name>A0A1Z3N9K9_BDEBC</name>
<dbReference type="PROSITE" id="PS51892">
    <property type="entry name" value="SUBTILASE"/>
    <property type="match status" value="1"/>
</dbReference>
<reference evidence="14 15" key="1">
    <citation type="submission" date="2017-04" db="EMBL/GenBank/DDBJ databases">
        <title>Whole genome sequence of Bdellovibrio bacteriovorus strain SSB218315.</title>
        <authorList>
            <person name="Oyedara O."/>
            <person name="Rodriguez-Perez M.A."/>
        </authorList>
    </citation>
    <scope>NUCLEOTIDE SEQUENCE [LARGE SCALE GENOMIC DNA]</scope>
    <source>
        <strain evidence="14 15">SSB218315</strain>
    </source>
</reference>
<dbReference type="RefSeq" id="WP_088565635.1">
    <property type="nucleotide sequence ID" value="NZ_CP020946.1"/>
</dbReference>
<dbReference type="Pfam" id="PF02225">
    <property type="entry name" value="PA"/>
    <property type="match status" value="1"/>
</dbReference>
<evidence type="ECO:0000313" key="14">
    <source>
        <dbReference type="EMBL" id="ASD64154.1"/>
    </source>
</evidence>
<feature type="active site" description="Charge relay system" evidence="8 9">
    <location>
        <position position="586"/>
    </location>
</feature>
<dbReference type="PROSITE" id="PS00136">
    <property type="entry name" value="SUBTILASE_ASP"/>
    <property type="match status" value="1"/>
</dbReference>
<evidence type="ECO:0000256" key="6">
    <source>
        <dbReference type="ARBA" id="ARBA00022801"/>
    </source>
</evidence>
<dbReference type="Gene3D" id="2.60.40.10">
    <property type="entry name" value="Immunoglobulins"/>
    <property type="match status" value="1"/>
</dbReference>
<feature type="chain" id="PRO_5012464433" evidence="11">
    <location>
        <begin position="33"/>
        <end position="1052"/>
    </location>
</feature>
<dbReference type="GO" id="GO:0006508">
    <property type="term" value="P:proteolysis"/>
    <property type="evidence" value="ECO:0007669"/>
    <property type="project" value="UniProtKB-KW"/>
</dbReference>
<dbReference type="PROSITE" id="PS00138">
    <property type="entry name" value="SUBTILASE_SER"/>
    <property type="match status" value="1"/>
</dbReference>
<evidence type="ECO:0000259" key="13">
    <source>
        <dbReference type="Pfam" id="PF02225"/>
    </source>
</evidence>
<dbReference type="Proteomes" id="UP000197003">
    <property type="component" value="Chromosome"/>
</dbReference>